<reference evidence="2" key="1">
    <citation type="submission" date="2021-01" db="EMBL/GenBank/DDBJ databases">
        <authorList>
            <person name="Corre E."/>
            <person name="Pelletier E."/>
            <person name="Niang G."/>
            <person name="Scheremetjew M."/>
            <person name="Finn R."/>
            <person name="Kale V."/>
            <person name="Holt S."/>
            <person name="Cochrane G."/>
            <person name="Meng A."/>
            <person name="Brown T."/>
            <person name="Cohen L."/>
        </authorList>
    </citation>
    <scope>NUCLEOTIDE SEQUENCE</scope>
    <source>
        <strain evidence="2">GSO104</strain>
    </source>
</reference>
<dbReference type="EMBL" id="HBNS01058881">
    <property type="protein sequence ID" value="CAE4664422.1"/>
    <property type="molecule type" value="Transcribed_RNA"/>
</dbReference>
<proteinExistence type="predicted"/>
<accession>A0A7S4T400</accession>
<evidence type="ECO:0000256" key="1">
    <source>
        <dbReference type="SAM" id="MobiDB-lite"/>
    </source>
</evidence>
<feature type="compositionally biased region" description="Low complexity" evidence="1">
    <location>
        <begin position="534"/>
        <end position="544"/>
    </location>
</feature>
<feature type="compositionally biased region" description="Basic residues" evidence="1">
    <location>
        <begin position="271"/>
        <end position="283"/>
    </location>
</feature>
<feature type="compositionally biased region" description="Low complexity" evidence="1">
    <location>
        <begin position="573"/>
        <end position="582"/>
    </location>
</feature>
<dbReference type="GO" id="GO:0043130">
    <property type="term" value="F:ubiquitin binding"/>
    <property type="evidence" value="ECO:0007669"/>
    <property type="project" value="TreeGrafter"/>
</dbReference>
<dbReference type="InterPro" id="IPR009060">
    <property type="entry name" value="UBA-like_sf"/>
</dbReference>
<gene>
    <name evidence="2" type="ORF">DBRI00130_LOCUS42334</name>
</gene>
<dbReference type="CDD" id="cd14364">
    <property type="entry name" value="CUE_ASCC2"/>
    <property type="match status" value="1"/>
</dbReference>
<dbReference type="InterPro" id="IPR041800">
    <property type="entry name" value="ASCC2_CUE"/>
</dbReference>
<feature type="compositionally biased region" description="Basic residues" evidence="1">
    <location>
        <begin position="589"/>
        <end position="612"/>
    </location>
</feature>
<evidence type="ECO:0000313" key="2">
    <source>
        <dbReference type="EMBL" id="CAE4664422.1"/>
    </source>
</evidence>
<dbReference type="PANTHER" id="PTHR21494:SF0">
    <property type="entry name" value="ACTIVATING SIGNAL COINTEGRATOR 1 COMPLEX SUBUNIT 2"/>
    <property type="match status" value="1"/>
</dbReference>
<dbReference type="Gene3D" id="1.10.8.10">
    <property type="entry name" value="DNA helicase RuvA subunit, C-terminal domain"/>
    <property type="match status" value="1"/>
</dbReference>
<organism evidence="2">
    <name type="scientific">Ditylum brightwellii</name>
    <dbReference type="NCBI Taxonomy" id="49249"/>
    <lineage>
        <taxon>Eukaryota</taxon>
        <taxon>Sar</taxon>
        <taxon>Stramenopiles</taxon>
        <taxon>Ochrophyta</taxon>
        <taxon>Bacillariophyta</taxon>
        <taxon>Mediophyceae</taxon>
        <taxon>Lithodesmiophycidae</taxon>
        <taxon>Lithodesmiales</taxon>
        <taxon>Lithodesmiaceae</taxon>
        <taxon>Ditylum</taxon>
    </lineage>
</organism>
<feature type="region of interest" description="Disordered" evidence="1">
    <location>
        <begin position="266"/>
        <end position="288"/>
    </location>
</feature>
<feature type="compositionally biased region" description="Gly residues" evidence="1">
    <location>
        <begin position="545"/>
        <end position="556"/>
    </location>
</feature>
<feature type="compositionally biased region" description="Acidic residues" evidence="1">
    <location>
        <begin position="409"/>
        <end position="425"/>
    </location>
</feature>
<dbReference type="PANTHER" id="PTHR21494">
    <property type="entry name" value="ACTIVATING SIGNAL COINTEGRATOR 1 COMPLEX SUBUNIT 2 ASC-1 COMPLEX SUBUNIT P100"/>
    <property type="match status" value="1"/>
</dbReference>
<dbReference type="SUPFAM" id="SSF46934">
    <property type="entry name" value="UBA-like"/>
    <property type="match status" value="1"/>
</dbReference>
<feature type="region of interest" description="Disordered" evidence="1">
    <location>
        <begin position="462"/>
        <end position="620"/>
    </location>
</feature>
<dbReference type="AlphaFoldDB" id="A0A7S4T400"/>
<sequence length="620" mass="68733">MTIVSPTDLATSFEQQQNQKNGNASTTQPTPMMLYQTGFILYNTEKQLRNANKEKKKQYHTFLQSYRDMITSLSPLYIKNIICNELNVAFCSVVKGNNDVALFPAMKSMCGIYTNSSLLCQIGFDSNVCLAIISFYDDYFIKKKQEDEEMKECLFQTLSCFLLHGLIYAQHSQREEEDDNGLHAVMEVIQTLTIGDSNYCIGDLIQWQTIYKEHHHDDVDTKITTLQKAVKHVFVDPTDQREYLLLMLDSCPNSLTANAILTQSSSSTITTKKKKNQGKKQNKTAKDTARSTLQLRINQIRDVLPDLGEGFVEIALAIYDHDVNRTLTSLMDPNALHPRLRALDPTLPARKKDDEIKEAEEMEARRIQKAHLKEMEGQMEQQSYMLEQTALAFGGGDDEEGGAGAGVDEYNDDYDDQYDGQEQDGGDIGNADGGMYDVDLDAIRAYNKATLEAEREASFWDENRNTNRLSGKGPPKQNKKKSEKKGDNDNDDDDSEGNGNEKKYRGPDKGRGGRVIGPDGKYLPLKKGGKKGKAQQQKQQQQPNGEGGDGGSGGGKTNQPNKGKKGGGGGGAKQPSSGGAAADDNLTKIQKRRKNDNKAKIGNHHRKDRALKKTGGPGGM</sequence>
<name>A0A7S4T400_9STRA</name>
<feature type="region of interest" description="Disordered" evidence="1">
    <location>
        <begin position="394"/>
        <end position="432"/>
    </location>
</feature>
<dbReference type="InterPro" id="IPR052586">
    <property type="entry name" value="ASCC2"/>
</dbReference>
<feature type="compositionally biased region" description="Basic and acidic residues" evidence="1">
    <location>
        <begin position="499"/>
        <end position="511"/>
    </location>
</feature>
<evidence type="ECO:0008006" key="3">
    <source>
        <dbReference type="Google" id="ProtNLM"/>
    </source>
</evidence>
<protein>
    <recommendedName>
        <fullName evidence="3">CUE domain-containing protein</fullName>
    </recommendedName>
</protein>